<evidence type="ECO:0000313" key="6">
    <source>
        <dbReference type="EMBL" id="TKW61638.1"/>
    </source>
</evidence>
<evidence type="ECO:0000313" key="7">
    <source>
        <dbReference type="Proteomes" id="UP000320948"/>
    </source>
</evidence>
<organism evidence="6 7">
    <name type="scientific">Blastochloris viridis</name>
    <name type="common">Rhodopseudomonas viridis</name>
    <dbReference type="NCBI Taxonomy" id="1079"/>
    <lineage>
        <taxon>Bacteria</taxon>
        <taxon>Pseudomonadati</taxon>
        <taxon>Pseudomonadota</taxon>
        <taxon>Alphaproteobacteria</taxon>
        <taxon>Hyphomicrobiales</taxon>
        <taxon>Blastochloridaceae</taxon>
        <taxon>Blastochloris</taxon>
    </lineage>
</organism>
<protein>
    <recommendedName>
        <fullName evidence="2">superoxide dismutase</fullName>
        <ecNumber evidence="2">1.15.1.1</ecNumber>
    </recommendedName>
</protein>
<dbReference type="Gene3D" id="3.55.40.20">
    <property type="entry name" value="Iron/manganese superoxide dismutase, C-terminal domain"/>
    <property type="match status" value="1"/>
</dbReference>
<dbReference type="PANTHER" id="PTHR11404">
    <property type="entry name" value="SUPEROXIDE DISMUTASE 2"/>
    <property type="match status" value="1"/>
</dbReference>
<dbReference type="Proteomes" id="UP000320948">
    <property type="component" value="Unassembled WGS sequence"/>
</dbReference>
<dbReference type="GO" id="GO:0004784">
    <property type="term" value="F:superoxide dismutase activity"/>
    <property type="evidence" value="ECO:0007669"/>
    <property type="project" value="UniProtKB-EC"/>
</dbReference>
<dbReference type="EC" id="1.15.1.1" evidence="2"/>
<dbReference type="InterPro" id="IPR036324">
    <property type="entry name" value="Mn/Fe_SOD_N_sf"/>
</dbReference>
<evidence type="ECO:0000256" key="3">
    <source>
        <dbReference type="ARBA" id="ARBA00022723"/>
    </source>
</evidence>
<feature type="domain" description="Manganese/iron superoxide dismutase C-terminal" evidence="5">
    <location>
        <begin position="92"/>
        <end position="191"/>
    </location>
</feature>
<evidence type="ECO:0000256" key="1">
    <source>
        <dbReference type="ARBA" id="ARBA00008714"/>
    </source>
</evidence>
<reference evidence="6 7" key="1">
    <citation type="journal article" date="2017" name="Nat. Commun.">
        <title>In situ click chemistry generation of cyclooxygenase-2 inhibitors.</title>
        <authorList>
            <person name="Bhardwaj A."/>
            <person name="Kaur J."/>
            <person name="Wuest M."/>
            <person name="Wuest F."/>
        </authorList>
    </citation>
    <scope>NUCLEOTIDE SEQUENCE [LARGE SCALE GENOMIC DNA]</scope>
    <source>
        <strain evidence="6">S2_018_000_R2_106</strain>
    </source>
</reference>
<dbReference type="PANTHER" id="PTHR11404:SF6">
    <property type="entry name" value="SUPEROXIDE DISMUTASE [MN], MITOCHONDRIAL"/>
    <property type="match status" value="1"/>
</dbReference>
<dbReference type="InterPro" id="IPR036314">
    <property type="entry name" value="SOD_C_sf"/>
</dbReference>
<dbReference type="AlphaFoldDB" id="A0A6N4REX0"/>
<dbReference type="Pfam" id="PF02777">
    <property type="entry name" value="Sod_Fe_C"/>
    <property type="match status" value="1"/>
</dbReference>
<comment type="similarity">
    <text evidence="1">Belongs to the iron/manganese superoxide dismutase family.</text>
</comment>
<keyword evidence="3" id="KW-0479">Metal-binding</keyword>
<dbReference type="InterPro" id="IPR019832">
    <property type="entry name" value="Mn/Fe_SOD_C"/>
</dbReference>
<keyword evidence="4" id="KW-0560">Oxidoreductase</keyword>
<dbReference type="SUPFAM" id="SSF46609">
    <property type="entry name" value="Fe,Mn superoxide dismutase (SOD), N-terminal domain"/>
    <property type="match status" value="1"/>
</dbReference>
<evidence type="ECO:0000256" key="4">
    <source>
        <dbReference type="ARBA" id="ARBA00023002"/>
    </source>
</evidence>
<dbReference type="InterPro" id="IPR050265">
    <property type="entry name" value="Fe/Mn_Superoxide_Dismutase"/>
</dbReference>
<accession>A0A6N4REX0</accession>
<dbReference type="SUPFAM" id="SSF54719">
    <property type="entry name" value="Fe,Mn superoxide dismutase (SOD), C-terminal domain"/>
    <property type="match status" value="1"/>
</dbReference>
<name>A0A6N4REX0_BLAVI</name>
<proteinExistence type="inferred from homology"/>
<gene>
    <name evidence="6" type="ORF">DI628_03150</name>
</gene>
<evidence type="ECO:0000256" key="2">
    <source>
        <dbReference type="ARBA" id="ARBA00012682"/>
    </source>
</evidence>
<dbReference type="EMBL" id="VAFM01000001">
    <property type="protein sequence ID" value="TKW61638.1"/>
    <property type="molecule type" value="Genomic_DNA"/>
</dbReference>
<sequence length="206" mass="23598">MTYSARIEFKPSGLVGISDKQIDEHWKLYEGYVTQTNNLMKQLAELREKGEGSTPLYLDRKRRFGFEMCGMLVHDYYFANLKAGVSDSVAAEFKKLVAGKFGSFEKWKADFMATASTRGVGHAICYMDPITGDVNNHFIELHNDGHMPGFQILLSCDVWEHAFLIDYGTTERPKYIDAFMNNINWDVVEQRTIACREQKASPRFVL</sequence>
<dbReference type="GO" id="GO:0046872">
    <property type="term" value="F:metal ion binding"/>
    <property type="evidence" value="ECO:0007669"/>
    <property type="project" value="UniProtKB-KW"/>
</dbReference>
<comment type="caution">
    <text evidence="6">The sequence shown here is derived from an EMBL/GenBank/DDBJ whole genome shotgun (WGS) entry which is preliminary data.</text>
</comment>
<evidence type="ECO:0000259" key="5">
    <source>
        <dbReference type="Pfam" id="PF02777"/>
    </source>
</evidence>